<proteinExistence type="inferred from homology"/>
<reference evidence="7 8" key="1">
    <citation type="journal article" date="2021" name="Sci. Rep.">
        <title>The distribution of antibiotic resistance genes in chicken gut microbiota commensals.</title>
        <authorList>
            <person name="Juricova H."/>
            <person name="Matiasovicova J."/>
            <person name="Kubasova T."/>
            <person name="Cejkova D."/>
            <person name="Rychlik I."/>
        </authorList>
    </citation>
    <scope>NUCLEOTIDE SEQUENCE [LARGE SCALE GENOMIC DNA]</scope>
    <source>
        <strain evidence="7 8">An431b</strain>
    </source>
</reference>
<comment type="caution">
    <text evidence="7">The sequence shown here is derived from an EMBL/GenBank/DDBJ whole genome shotgun (WGS) entry which is preliminary data.</text>
</comment>
<sequence length="141" mass="16145">MEESLLKSADLKATKKRQLLLSILQQENRAMTAEEVHEKATPLLAMNLSTVYRTLNTLTEKGILSKTQRKDKKAYYALEHHDHHHRLVCTVCKKTIPVDSCPLRELEEDLEQKTGFRITGHTLEFSGICPLCQKALTEEEN</sequence>
<dbReference type="Gene3D" id="1.10.10.10">
    <property type="entry name" value="Winged helix-like DNA-binding domain superfamily/Winged helix DNA-binding domain"/>
    <property type="match status" value="1"/>
</dbReference>
<evidence type="ECO:0000256" key="6">
    <source>
        <dbReference type="ARBA" id="ARBA00023163"/>
    </source>
</evidence>
<keyword evidence="8" id="KW-1185">Reference proteome</keyword>
<dbReference type="CDD" id="cd07153">
    <property type="entry name" value="Fur_like"/>
    <property type="match status" value="1"/>
</dbReference>
<keyword evidence="5" id="KW-0238">DNA-binding</keyword>
<evidence type="ECO:0000256" key="1">
    <source>
        <dbReference type="ARBA" id="ARBA00007957"/>
    </source>
</evidence>
<evidence type="ECO:0000256" key="5">
    <source>
        <dbReference type="ARBA" id="ARBA00023125"/>
    </source>
</evidence>
<accession>A0ABS2GA51</accession>
<dbReference type="Proteomes" id="UP000729290">
    <property type="component" value="Unassembled WGS sequence"/>
</dbReference>
<organism evidence="7 8">
    <name type="scientific">Anaerotignum lactatifermentans</name>
    <dbReference type="NCBI Taxonomy" id="160404"/>
    <lineage>
        <taxon>Bacteria</taxon>
        <taxon>Bacillati</taxon>
        <taxon>Bacillota</taxon>
        <taxon>Clostridia</taxon>
        <taxon>Lachnospirales</taxon>
        <taxon>Anaerotignaceae</taxon>
        <taxon>Anaerotignum</taxon>
    </lineage>
</organism>
<evidence type="ECO:0000256" key="3">
    <source>
        <dbReference type="ARBA" id="ARBA00022833"/>
    </source>
</evidence>
<dbReference type="Pfam" id="PF01475">
    <property type="entry name" value="FUR"/>
    <property type="match status" value="1"/>
</dbReference>
<evidence type="ECO:0000256" key="4">
    <source>
        <dbReference type="ARBA" id="ARBA00023015"/>
    </source>
</evidence>
<gene>
    <name evidence="7" type="ORF">H9X83_04925</name>
</gene>
<evidence type="ECO:0000256" key="2">
    <source>
        <dbReference type="ARBA" id="ARBA00022491"/>
    </source>
</evidence>
<dbReference type="EMBL" id="JACSNV010000005">
    <property type="protein sequence ID" value="MBM6877497.1"/>
    <property type="molecule type" value="Genomic_DNA"/>
</dbReference>
<dbReference type="InterPro" id="IPR002481">
    <property type="entry name" value="FUR"/>
</dbReference>
<dbReference type="InterPro" id="IPR043135">
    <property type="entry name" value="Fur_C"/>
</dbReference>
<dbReference type="PANTHER" id="PTHR33202">
    <property type="entry name" value="ZINC UPTAKE REGULATION PROTEIN"/>
    <property type="match status" value="1"/>
</dbReference>
<dbReference type="SUPFAM" id="SSF46785">
    <property type="entry name" value="Winged helix' DNA-binding domain"/>
    <property type="match status" value="1"/>
</dbReference>
<keyword evidence="3" id="KW-0862">Zinc</keyword>
<dbReference type="PANTHER" id="PTHR33202:SF7">
    <property type="entry name" value="FERRIC UPTAKE REGULATION PROTEIN"/>
    <property type="match status" value="1"/>
</dbReference>
<name>A0ABS2GA51_9FIRM</name>
<protein>
    <submittedName>
        <fullName evidence="7">Transcriptional repressor</fullName>
    </submittedName>
</protein>
<dbReference type="InterPro" id="IPR036390">
    <property type="entry name" value="WH_DNA-bd_sf"/>
</dbReference>
<dbReference type="InterPro" id="IPR036388">
    <property type="entry name" value="WH-like_DNA-bd_sf"/>
</dbReference>
<dbReference type="Gene3D" id="3.30.1490.190">
    <property type="match status" value="1"/>
</dbReference>
<keyword evidence="6" id="KW-0804">Transcription</keyword>
<evidence type="ECO:0000313" key="7">
    <source>
        <dbReference type="EMBL" id="MBM6877497.1"/>
    </source>
</evidence>
<evidence type="ECO:0000313" key="8">
    <source>
        <dbReference type="Proteomes" id="UP000729290"/>
    </source>
</evidence>
<keyword evidence="2" id="KW-0678">Repressor</keyword>
<keyword evidence="4" id="KW-0805">Transcription regulation</keyword>
<dbReference type="RefSeq" id="WP_205133473.1">
    <property type="nucleotide sequence ID" value="NZ_JACSNT010000006.1"/>
</dbReference>
<comment type="similarity">
    <text evidence="1">Belongs to the Fur family.</text>
</comment>